<evidence type="ECO:0000313" key="1">
    <source>
        <dbReference type="EMBL" id="CAD8349726.1"/>
    </source>
</evidence>
<gene>
    <name evidence="1" type="ORF">PBAH0796_LOCUS5465</name>
</gene>
<accession>A0A7S0A1B5</accession>
<proteinExistence type="predicted"/>
<protein>
    <submittedName>
        <fullName evidence="1">Uncharacterized protein</fullName>
    </submittedName>
</protein>
<name>A0A7S0A1B5_9DINO</name>
<dbReference type="InterPro" id="IPR042104">
    <property type="entry name" value="PKS_dehydratase_sf"/>
</dbReference>
<dbReference type="EMBL" id="HBEG01009139">
    <property type="protein sequence ID" value="CAD8349726.1"/>
    <property type="molecule type" value="Transcribed_RNA"/>
</dbReference>
<reference evidence="1" key="1">
    <citation type="submission" date="2021-01" db="EMBL/GenBank/DDBJ databases">
        <authorList>
            <person name="Corre E."/>
            <person name="Pelletier E."/>
            <person name="Niang G."/>
            <person name="Scheremetjew M."/>
            <person name="Finn R."/>
            <person name="Kale V."/>
            <person name="Holt S."/>
            <person name="Cochrane G."/>
            <person name="Meng A."/>
            <person name="Brown T."/>
            <person name="Cohen L."/>
        </authorList>
    </citation>
    <scope>NUCLEOTIDE SEQUENCE</scope>
    <source>
        <strain evidence="1">Pbaha01</strain>
    </source>
</reference>
<dbReference type="Gene3D" id="3.10.129.110">
    <property type="entry name" value="Polyketide synthase dehydratase"/>
    <property type="match status" value="1"/>
</dbReference>
<dbReference type="AlphaFoldDB" id="A0A7S0A1B5"/>
<sequence>MAQERDVSKTAASVQSAMALTVPDSLLSFGTPEGVSATVSLPEDAWDMLGLGVSDAINEKQLQVLNGQVALMTSADYTASKKDFELEQREAYKQQWQYEAEQRLARIEAKKSPLERAGEGGMMKSQKFAWSKDGQKSFEWRKIYHALAPGVGGMPDGGLFTETVISPTAMRMYTDHRVMGAVVLPGVSHVSLMAATGSIGIPSPGGLANDWHMSIKETLFERPYIVNSGAELIAAISAGMDPSQVGGGGGGMQAAMLPVGVPMTYCRATGVSKERGQIKPTSDWAK</sequence>
<organism evidence="1">
    <name type="scientific">Pyrodinium bahamense</name>
    <dbReference type="NCBI Taxonomy" id="73915"/>
    <lineage>
        <taxon>Eukaryota</taxon>
        <taxon>Sar</taxon>
        <taxon>Alveolata</taxon>
        <taxon>Dinophyceae</taxon>
        <taxon>Gonyaulacales</taxon>
        <taxon>Pyrocystaceae</taxon>
        <taxon>Pyrodinium</taxon>
    </lineage>
</organism>